<dbReference type="OrthoDB" id="1107506at2759"/>
<evidence type="ECO:0000313" key="8">
    <source>
        <dbReference type="Proteomes" id="UP000636800"/>
    </source>
</evidence>
<evidence type="ECO:0000259" key="6">
    <source>
        <dbReference type="Pfam" id="PF01301"/>
    </source>
</evidence>
<keyword evidence="8" id="KW-1185">Reference proteome</keyword>
<comment type="caution">
    <text evidence="7">The sequence shown here is derived from an EMBL/GenBank/DDBJ whole genome shotgun (WGS) entry which is preliminary data.</text>
</comment>
<name>A0A835V6N4_VANPL</name>
<dbReference type="InterPro" id="IPR001944">
    <property type="entry name" value="Glycoside_Hdrlase_35"/>
</dbReference>
<reference evidence="7 8" key="1">
    <citation type="journal article" date="2020" name="Nat. Food">
        <title>A phased Vanilla planifolia genome enables genetic improvement of flavour and production.</title>
        <authorList>
            <person name="Hasing T."/>
            <person name="Tang H."/>
            <person name="Brym M."/>
            <person name="Khazi F."/>
            <person name="Huang T."/>
            <person name="Chambers A.H."/>
        </authorList>
    </citation>
    <scope>NUCLEOTIDE SEQUENCE [LARGE SCALE GENOMIC DNA]</scope>
    <source>
        <tissue evidence="7">Leaf</tissue>
    </source>
</reference>
<dbReference type="EMBL" id="JADCNL010000004">
    <property type="protein sequence ID" value="KAG0485051.1"/>
    <property type="molecule type" value="Genomic_DNA"/>
</dbReference>
<evidence type="ECO:0000256" key="4">
    <source>
        <dbReference type="ARBA" id="ARBA00022801"/>
    </source>
</evidence>
<dbReference type="InterPro" id="IPR031330">
    <property type="entry name" value="Gly_Hdrlase_35_cat"/>
</dbReference>
<keyword evidence="4" id="KW-0378">Hydrolase</keyword>
<evidence type="ECO:0000256" key="3">
    <source>
        <dbReference type="ARBA" id="ARBA00012756"/>
    </source>
</evidence>
<evidence type="ECO:0000256" key="5">
    <source>
        <dbReference type="ARBA" id="ARBA00023295"/>
    </source>
</evidence>
<dbReference type="PANTHER" id="PTHR23421">
    <property type="entry name" value="BETA-GALACTOSIDASE RELATED"/>
    <property type="match status" value="1"/>
</dbReference>
<gene>
    <name evidence="7" type="ORF">HPP92_009130</name>
</gene>
<organism evidence="7 8">
    <name type="scientific">Vanilla planifolia</name>
    <name type="common">Vanilla</name>
    <dbReference type="NCBI Taxonomy" id="51239"/>
    <lineage>
        <taxon>Eukaryota</taxon>
        <taxon>Viridiplantae</taxon>
        <taxon>Streptophyta</taxon>
        <taxon>Embryophyta</taxon>
        <taxon>Tracheophyta</taxon>
        <taxon>Spermatophyta</taxon>
        <taxon>Magnoliopsida</taxon>
        <taxon>Liliopsida</taxon>
        <taxon>Asparagales</taxon>
        <taxon>Orchidaceae</taxon>
        <taxon>Vanilloideae</taxon>
        <taxon>Vanilleae</taxon>
        <taxon>Vanilla</taxon>
    </lineage>
</organism>
<comment type="catalytic activity">
    <reaction evidence="1">
        <text>Hydrolysis of terminal non-reducing beta-D-galactose residues in beta-D-galactosides.</text>
        <dbReference type="EC" id="3.2.1.23"/>
    </reaction>
</comment>
<feature type="domain" description="Glycoside hydrolase 35 catalytic" evidence="6">
    <location>
        <begin position="49"/>
        <end position="209"/>
    </location>
</feature>
<dbReference type="GO" id="GO:0005975">
    <property type="term" value="P:carbohydrate metabolic process"/>
    <property type="evidence" value="ECO:0007669"/>
    <property type="project" value="InterPro"/>
</dbReference>
<proteinExistence type="inferred from homology"/>
<sequence>MVGAIYAVEVAAVCGGNGCDDTFLITPAAASVAYDHKAVIINGQRRTSSLMWPNLIQQAKDGGLTSYRPMYSGMVTSPLLAKYDLVRFIKLVQQGGLYVNLRIGPYICASGISVWLKYVPGIQFRTDNEPFKTAMKNFTSKIVSLMKSESLFEWQGGPIILAQIENEFGPLEWDQGQPAKTYAAWAAQMAVGLDTRVPWIMCKEDDAPDPVYHGGTNFGRTVGGPFIATSYDYDAPIDEFDRSFETTQMGPLERPSQVDQIVNRL</sequence>
<dbReference type="Proteomes" id="UP000636800">
    <property type="component" value="Unassembled WGS sequence"/>
</dbReference>
<dbReference type="Gene3D" id="3.20.20.80">
    <property type="entry name" value="Glycosidases"/>
    <property type="match status" value="1"/>
</dbReference>
<feature type="domain" description="Glycoside hydrolase 35 catalytic" evidence="6">
    <location>
        <begin position="212"/>
        <end position="240"/>
    </location>
</feature>
<dbReference type="PRINTS" id="PR00742">
    <property type="entry name" value="GLHYDRLASE35"/>
</dbReference>
<dbReference type="SUPFAM" id="SSF51445">
    <property type="entry name" value="(Trans)glycosidases"/>
    <property type="match status" value="1"/>
</dbReference>
<protein>
    <recommendedName>
        <fullName evidence="3">beta-galactosidase</fullName>
        <ecNumber evidence="3">3.2.1.23</ecNumber>
    </recommendedName>
</protein>
<dbReference type="Pfam" id="PF01301">
    <property type="entry name" value="Glyco_hydro_35"/>
    <property type="match status" value="2"/>
</dbReference>
<evidence type="ECO:0000256" key="2">
    <source>
        <dbReference type="ARBA" id="ARBA00009809"/>
    </source>
</evidence>
<accession>A0A835V6N4</accession>
<dbReference type="EC" id="3.2.1.23" evidence="3"/>
<dbReference type="PROSITE" id="PS01182">
    <property type="entry name" value="GLYCOSYL_HYDROL_F35"/>
    <property type="match status" value="1"/>
</dbReference>
<dbReference type="InterPro" id="IPR017853">
    <property type="entry name" value="GH"/>
</dbReference>
<evidence type="ECO:0000313" key="7">
    <source>
        <dbReference type="EMBL" id="KAG0485051.1"/>
    </source>
</evidence>
<dbReference type="AlphaFoldDB" id="A0A835V6N4"/>
<keyword evidence="5" id="KW-0326">Glycosidase</keyword>
<dbReference type="InterPro" id="IPR019801">
    <property type="entry name" value="Glyco_hydro_35_CS"/>
</dbReference>
<comment type="similarity">
    <text evidence="2">Belongs to the glycosyl hydrolase 35 family.</text>
</comment>
<dbReference type="GO" id="GO:0004565">
    <property type="term" value="F:beta-galactosidase activity"/>
    <property type="evidence" value="ECO:0007669"/>
    <property type="project" value="UniProtKB-EC"/>
</dbReference>
<dbReference type="Gene3D" id="2.60.120.260">
    <property type="entry name" value="Galactose-binding domain-like"/>
    <property type="match status" value="1"/>
</dbReference>
<evidence type="ECO:0000256" key="1">
    <source>
        <dbReference type="ARBA" id="ARBA00001412"/>
    </source>
</evidence>